<dbReference type="RefSeq" id="WP_207213665.1">
    <property type="nucleotide sequence ID" value="NZ_CP012670.1"/>
</dbReference>
<sequence length="50" mass="5763">MPSKEADTPLEANPGQRRAQEKPAAPRLPQSTLRGRRIIERLERRREEAV</sequence>
<dbReference type="AlphaFoldDB" id="A0A4V0NE60"/>
<protein>
    <submittedName>
        <fullName evidence="2">Uncharacterized protein</fullName>
    </submittedName>
</protein>
<evidence type="ECO:0000313" key="2">
    <source>
        <dbReference type="EMBL" id="AUX25042.1"/>
    </source>
</evidence>
<accession>A0A4V0NE60</accession>
<reference evidence="2 3" key="1">
    <citation type="submission" date="2015-09" db="EMBL/GenBank/DDBJ databases">
        <title>Sorangium comparison.</title>
        <authorList>
            <person name="Zaburannyi N."/>
            <person name="Bunk B."/>
            <person name="Overmann J."/>
            <person name="Mueller R."/>
        </authorList>
    </citation>
    <scope>NUCLEOTIDE SEQUENCE [LARGE SCALE GENOMIC DNA]</scope>
    <source>
        <strain evidence="2 3">So ceGT47</strain>
    </source>
</reference>
<name>A0A4V0NE60_SORCE</name>
<proteinExistence type="predicted"/>
<dbReference type="EMBL" id="CP012670">
    <property type="protein sequence ID" value="AUX25042.1"/>
    <property type="molecule type" value="Genomic_DNA"/>
</dbReference>
<evidence type="ECO:0000256" key="1">
    <source>
        <dbReference type="SAM" id="MobiDB-lite"/>
    </source>
</evidence>
<gene>
    <name evidence="2" type="ORF">SOCEGT47_055850</name>
</gene>
<dbReference type="Proteomes" id="UP000295781">
    <property type="component" value="Chromosome"/>
</dbReference>
<feature type="region of interest" description="Disordered" evidence="1">
    <location>
        <begin position="1"/>
        <end position="39"/>
    </location>
</feature>
<organism evidence="2 3">
    <name type="scientific">Sorangium cellulosum</name>
    <name type="common">Polyangium cellulosum</name>
    <dbReference type="NCBI Taxonomy" id="56"/>
    <lineage>
        <taxon>Bacteria</taxon>
        <taxon>Pseudomonadati</taxon>
        <taxon>Myxococcota</taxon>
        <taxon>Polyangia</taxon>
        <taxon>Polyangiales</taxon>
        <taxon>Polyangiaceae</taxon>
        <taxon>Sorangium</taxon>
    </lineage>
</organism>
<evidence type="ECO:0000313" key="3">
    <source>
        <dbReference type="Proteomes" id="UP000295781"/>
    </source>
</evidence>